<dbReference type="RefSeq" id="WP_164452487.1">
    <property type="nucleotide sequence ID" value="NZ_JAAIJQ010000020.1"/>
</dbReference>
<dbReference type="Proteomes" id="UP000483379">
    <property type="component" value="Unassembled WGS sequence"/>
</dbReference>
<dbReference type="SUPFAM" id="SSF52540">
    <property type="entry name" value="P-loop containing nucleoside triphosphate hydrolases"/>
    <property type="match status" value="1"/>
</dbReference>
<keyword evidence="1" id="KW-0547">Nucleotide-binding</keyword>
<dbReference type="EMBL" id="JAAIJQ010000020">
    <property type="protein sequence ID" value="NEV62016.1"/>
    <property type="molecule type" value="Genomic_DNA"/>
</dbReference>
<dbReference type="GO" id="GO:0005524">
    <property type="term" value="F:ATP binding"/>
    <property type="evidence" value="ECO:0007669"/>
    <property type="project" value="UniProtKB-KW"/>
</dbReference>
<evidence type="ECO:0000313" key="1">
    <source>
        <dbReference type="EMBL" id="NEV62016.1"/>
    </source>
</evidence>
<comment type="caution">
    <text evidence="1">The sequence shown here is derived from an EMBL/GenBank/DDBJ whole genome shotgun (WGS) entry which is preliminary data.</text>
</comment>
<reference evidence="1 2" key="1">
    <citation type="submission" date="2020-02" db="EMBL/GenBank/DDBJ databases">
        <title>Genome sequences of Thiorhodococcus mannitoliphagus and Thiorhodococcus minor, purple sulfur photosynthetic bacteria in the gammaproteobacterial family, Chromatiaceae.</title>
        <authorList>
            <person name="Aviles F.A."/>
            <person name="Meyer T.E."/>
            <person name="Kyndt J.A."/>
        </authorList>
    </citation>
    <scope>NUCLEOTIDE SEQUENCE [LARGE SCALE GENOMIC DNA]</scope>
    <source>
        <strain evidence="1 2">DSM 11518</strain>
    </source>
</reference>
<proteinExistence type="predicted"/>
<dbReference type="InterPro" id="IPR027417">
    <property type="entry name" value="P-loop_NTPase"/>
</dbReference>
<sequence>MRDPGDELDRFENPDLLRLADIAEYRAVVFLGEPGMGKSTLLGDLRDLSEAQGRRTILIDLAEYGNEDRLLGYLRSPEILAAGSTGPAADLLLDGIDVCPLETPRLAALLKKVFRGYPATRDLRVRLACCSAVWPELLERALITHWEAANVIIVEMAPLRRRDVEVAATAEGLVPSAFLAQIEEHHAGVLAARPVTLRLLFGQAKSGHSFPTERTDLYRRGCERLCAEDNPSRRASRRLGHRTPSQRLAIVARIAVVLPTDRKAVWIGSDADLDRTRDCCIDDIVGRERGAVASKRRTALSRQPAYLPPARKV</sequence>
<name>A0A6M0JWV1_9GAMM</name>
<keyword evidence="1" id="KW-0067">ATP-binding</keyword>
<evidence type="ECO:0000313" key="2">
    <source>
        <dbReference type="Proteomes" id="UP000483379"/>
    </source>
</evidence>
<dbReference type="AlphaFoldDB" id="A0A6M0JWV1"/>
<accession>A0A6M0JWV1</accession>
<gene>
    <name evidence="1" type="ORF">G3446_08950</name>
</gene>
<organism evidence="1 2">
    <name type="scientific">Thiorhodococcus minor</name>
    <dbReference type="NCBI Taxonomy" id="57489"/>
    <lineage>
        <taxon>Bacteria</taxon>
        <taxon>Pseudomonadati</taxon>
        <taxon>Pseudomonadota</taxon>
        <taxon>Gammaproteobacteria</taxon>
        <taxon>Chromatiales</taxon>
        <taxon>Chromatiaceae</taxon>
        <taxon>Thiorhodococcus</taxon>
    </lineage>
</organism>
<protein>
    <submittedName>
        <fullName evidence="1">ATP-binding protein</fullName>
    </submittedName>
</protein>
<keyword evidence="2" id="KW-1185">Reference proteome</keyword>